<keyword evidence="4" id="KW-0378">Hydrolase</keyword>
<comment type="cofactor">
    <cofactor evidence="1">
        <name>Ca(2+)</name>
        <dbReference type="ChEBI" id="CHEBI:29108"/>
    </cofactor>
</comment>
<organism evidence="9 10">
    <name type="scientific">Galendromus occidentalis</name>
    <name type="common">western predatory mite</name>
    <dbReference type="NCBI Taxonomy" id="34638"/>
    <lineage>
        <taxon>Eukaryota</taxon>
        <taxon>Metazoa</taxon>
        <taxon>Ecdysozoa</taxon>
        <taxon>Arthropoda</taxon>
        <taxon>Chelicerata</taxon>
        <taxon>Arachnida</taxon>
        <taxon>Acari</taxon>
        <taxon>Parasitiformes</taxon>
        <taxon>Mesostigmata</taxon>
        <taxon>Gamasina</taxon>
        <taxon>Phytoseioidea</taxon>
        <taxon>Phytoseiidae</taxon>
        <taxon>Typhlodrominae</taxon>
        <taxon>Galendromus</taxon>
    </lineage>
</organism>
<dbReference type="Pfam" id="PF00884">
    <property type="entry name" value="Sulfatase"/>
    <property type="match status" value="1"/>
</dbReference>
<dbReference type="SUPFAM" id="SSF53649">
    <property type="entry name" value="Alkaline phosphatase-like"/>
    <property type="match status" value="1"/>
</dbReference>
<accession>A0AAJ7SH13</accession>
<dbReference type="GO" id="GO:0046872">
    <property type="term" value="F:metal ion binding"/>
    <property type="evidence" value="ECO:0007669"/>
    <property type="project" value="UniProtKB-KW"/>
</dbReference>
<keyword evidence="9" id="KW-1185">Reference proteome</keyword>
<evidence type="ECO:0000313" key="10">
    <source>
        <dbReference type="RefSeq" id="XP_028968334.1"/>
    </source>
</evidence>
<proteinExistence type="inferred from homology"/>
<sequence length="571" mass="64360">MCLNTLLQYERELMMGPLLLALSVSIALRTESALVRPDHRPDDASKNIPWKEYVPQTEGLKSSRGQPGPSERQSDPKKPTNVVMILADDMGWNDASFHGSAEIPTPNLDALASSGVILQSHYAQPMCTPTRAALLTGLYPFHTGMQNFVIRTGEPWGLPLDYKILPHYLDEAYYHSHLVGKWHLGMHNPAFLPTARHFNTHVGYYNGFIDYFTHEHISVSSFSAMPGNDSLIGLDWHINEENENEEGYATHLFTKRAVNLIENHKSTEPLFILLSHLAPHAGCKRDPFQARIPIDIAPRESIEKFAHIKDQNRKVYAAMVDELDQSVGQVVEALYRKRLLDSTMIVFLSDNGGQTTGVMNNTGSNYPFRGQKRTLFEGGTRVSAFVWSTDIVKKPRIESGLMHVTDWLPTILKRAGLSYPRELDGRDQWSMLSEGAPSARAEVLYNLNYVDQSAALRNDRFKLIVGPRNGVSLLNDWDQLHKGKHSRAQLDGMMDESLTARTLKEAGLWWKMRHGDTLSADHSTWRDKAEIKCGSHDKTLCDVHRSPCLFDLENDPCELNNVIAKYPAVSH</sequence>
<evidence type="ECO:0000256" key="7">
    <source>
        <dbReference type="SAM" id="MobiDB-lite"/>
    </source>
</evidence>
<evidence type="ECO:0000256" key="3">
    <source>
        <dbReference type="ARBA" id="ARBA00022723"/>
    </source>
</evidence>
<dbReference type="InterPro" id="IPR017850">
    <property type="entry name" value="Alkaline_phosphatase_core_sf"/>
</dbReference>
<dbReference type="RefSeq" id="XP_028968334.1">
    <property type="nucleotide sequence ID" value="XM_029112501.1"/>
</dbReference>
<evidence type="ECO:0000313" key="9">
    <source>
        <dbReference type="Proteomes" id="UP000694867"/>
    </source>
</evidence>
<dbReference type="PROSITE" id="PS00523">
    <property type="entry name" value="SULFATASE_1"/>
    <property type="match status" value="1"/>
</dbReference>
<dbReference type="KEGG" id="goe:100899858"/>
<comment type="similarity">
    <text evidence="2">Belongs to the sulfatase family.</text>
</comment>
<reference evidence="10" key="1">
    <citation type="submission" date="2025-08" db="UniProtKB">
        <authorList>
            <consortium name="RefSeq"/>
        </authorList>
    </citation>
    <scope>IDENTIFICATION</scope>
</reference>
<feature type="domain" description="Sulfatase N-terminal" evidence="8">
    <location>
        <begin position="81"/>
        <end position="416"/>
    </location>
</feature>
<evidence type="ECO:0000256" key="2">
    <source>
        <dbReference type="ARBA" id="ARBA00008779"/>
    </source>
</evidence>
<evidence type="ECO:0000256" key="1">
    <source>
        <dbReference type="ARBA" id="ARBA00001913"/>
    </source>
</evidence>
<dbReference type="InterPro" id="IPR024607">
    <property type="entry name" value="Sulfatase_CS"/>
</dbReference>
<keyword evidence="5" id="KW-0106">Calcium</keyword>
<dbReference type="CDD" id="cd16029">
    <property type="entry name" value="4-S"/>
    <property type="match status" value="1"/>
</dbReference>
<keyword evidence="3" id="KW-0479">Metal-binding</keyword>
<protein>
    <submittedName>
        <fullName evidence="10">Arylsulfatase B</fullName>
    </submittedName>
</protein>
<dbReference type="Proteomes" id="UP000694867">
    <property type="component" value="Unplaced"/>
</dbReference>
<name>A0AAJ7SH13_9ACAR</name>
<dbReference type="PANTHER" id="PTHR10342">
    <property type="entry name" value="ARYLSULFATASE"/>
    <property type="match status" value="1"/>
</dbReference>
<gene>
    <name evidence="10" type="primary">LOC100899858</name>
</gene>
<evidence type="ECO:0000259" key="8">
    <source>
        <dbReference type="Pfam" id="PF00884"/>
    </source>
</evidence>
<feature type="region of interest" description="Disordered" evidence="7">
    <location>
        <begin position="37"/>
        <end position="80"/>
    </location>
</feature>
<evidence type="ECO:0000256" key="4">
    <source>
        <dbReference type="ARBA" id="ARBA00022801"/>
    </source>
</evidence>
<evidence type="ECO:0000256" key="6">
    <source>
        <dbReference type="ARBA" id="ARBA00023180"/>
    </source>
</evidence>
<dbReference type="PANTHER" id="PTHR10342:SF273">
    <property type="entry name" value="RE14504P"/>
    <property type="match status" value="1"/>
</dbReference>
<dbReference type="GO" id="GO:0008484">
    <property type="term" value="F:sulfuric ester hydrolase activity"/>
    <property type="evidence" value="ECO:0007669"/>
    <property type="project" value="InterPro"/>
</dbReference>
<evidence type="ECO:0000256" key="5">
    <source>
        <dbReference type="ARBA" id="ARBA00022837"/>
    </source>
</evidence>
<keyword evidence="6" id="KW-0325">Glycoprotein</keyword>
<dbReference type="InterPro" id="IPR047115">
    <property type="entry name" value="ARSB"/>
</dbReference>
<dbReference type="InterPro" id="IPR000917">
    <property type="entry name" value="Sulfatase_N"/>
</dbReference>
<dbReference type="AlphaFoldDB" id="A0AAJ7SH13"/>
<dbReference type="Gene3D" id="3.40.720.10">
    <property type="entry name" value="Alkaline Phosphatase, subunit A"/>
    <property type="match status" value="1"/>
</dbReference>
<dbReference type="GeneID" id="100899858"/>
<dbReference type="Gene3D" id="3.30.1120.10">
    <property type="match status" value="1"/>
</dbReference>